<feature type="non-terminal residue" evidence="23">
    <location>
        <position position="1"/>
    </location>
</feature>
<evidence type="ECO:0000313" key="23">
    <source>
        <dbReference type="EMBL" id="SPM36266.1"/>
    </source>
</evidence>
<keyword evidence="24" id="KW-1185">Reference proteome</keyword>
<keyword evidence="9 21" id="KW-0812">Transmembrane</keyword>
<evidence type="ECO:0000256" key="12">
    <source>
        <dbReference type="ARBA" id="ARBA00022967"/>
    </source>
</evidence>
<dbReference type="InterPro" id="IPR036257">
    <property type="entry name" value="Cyt_c_oxidase_su2_TM_sf"/>
</dbReference>
<evidence type="ECO:0000256" key="11">
    <source>
        <dbReference type="ARBA" id="ARBA00022729"/>
    </source>
</evidence>
<comment type="catalytic activity">
    <reaction evidence="20">
        <text>4 Fe(II)-[cytochrome c] + O2 + 8 H(+)(in) = 4 Fe(III)-[cytochrome c] + 2 H2O + 4 H(+)(out)</text>
        <dbReference type="Rhea" id="RHEA:11436"/>
        <dbReference type="Rhea" id="RHEA-COMP:10350"/>
        <dbReference type="Rhea" id="RHEA-COMP:14399"/>
        <dbReference type="ChEBI" id="CHEBI:15377"/>
        <dbReference type="ChEBI" id="CHEBI:15378"/>
        <dbReference type="ChEBI" id="CHEBI:15379"/>
        <dbReference type="ChEBI" id="CHEBI:29033"/>
        <dbReference type="ChEBI" id="CHEBI:29034"/>
        <dbReference type="EC" id="7.1.1.9"/>
    </reaction>
</comment>
<evidence type="ECO:0000256" key="14">
    <source>
        <dbReference type="ARBA" id="ARBA00022989"/>
    </source>
</evidence>
<dbReference type="SUPFAM" id="SSF49503">
    <property type="entry name" value="Cupredoxins"/>
    <property type="match status" value="1"/>
</dbReference>
<keyword evidence="11" id="KW-0732">Signal</keyword>
<evidence type="ECO:0000256" key="7">
    <source>
        <dbReference type="ARBA" id="ARBA00022475"/>
    </source>
</evidence>
<dbReference type="STRING" id="1841860.GCA_900157375_04109"/>
<evidence type="ECO:0000256" key="17">
    <source>
        <dbReference type="ARBA" id="ARBA00024688"/>
    </source>
</evidence>
<keyword evidence="7" id="KW-1003">Cell membrane</keyword>
<dbReference type="EC" id="7.1.1.9" evidence="5"/>
<dbReference type="PANTHER" id="PTHR22888">
    <property type="entry name" value="CYTOCHROME C OXIDASE, SUBUNIT II"/>
    <property type="match status" value="1"/>
</dbReference>
<evidence type="ECO:0000256" key="13">
    <source>
        <dbReference type="ARBA" id="ARBA00022982"/>
    </source>
</evidence>
<evidence type="ECO:0000313" key="24">
    <source>
        <dbReference type="Proteomes" id="UP000240988"/>
    </source>
</evidence>
<evidence type="ECO:0000256" key="20">
    <source>
        <dbReference type="ARBA" id="ARBA00047816"/>
    </source>
</evidence>
<evidence type="ECO:0000256" key="10">
    <source>
        <dbReference type="ARBA" id="ARBA00022723"/>
    </source>
</evidence>
<comment type="cofactor">
    <cofactor evidence="2">
        <name>heme</name>
        <dbReference type="ChEBI" id="CHEBI:30413"/>
    </cofactor>
</comment>
<evidence type="ECO:0000256" key="3">
    <source>
        <dbReference type="ARBA" id="ARBA00004651"/>
    </source>
</evidence>
<keyword evidence="16 21" id="KW-0472">Membrane</keyword>
<feature type="transmembrane region" description="Helical" evidence="21">
    <location>
        <begin position="39"/>
        <end position="59"/>
    </location>
</feature>
<dbReference type="InterPro" id="IPR002429">
    <property type="entry name" value="CcO_II-like_C"/>
</dbReference>
<dbReference type="InterPro" id="IPR001505">
    <property type="entry name" value="Copper_CuA"/>
</dbReference>
<evidence type="ECO:0000256" key="4">
    <source>
        <dbReference type="ARBA" id="ARBA00007866"/>
    </source>
</evidence>
<dbReference type="InterPro" id="IPR045187">
    <property type="entry name" value="CcO_II"/>
</dbReference>
<evidence type="ECO:0000256" key="21">
    <source>
        <dbReference type="SAM" id="Phobius"/>
    </source>
</evidence>
<dbReference type="AlphaFoldDB" id="A0A2U3NXL4"/>
<evidence type="ECO:0000259" key="22">
    <source>
        <dbReference type="PROSITE" id="PS50857"/>
    </source>
</evidence>
<evidence type="ECO:0000256" key="9">
    <source>
        <dbReference type="ARBA" id="ARBA00022692"/>
    </source>
</evidence>
<evidence type="ECO:0000256" key="16">
    <source>
        <dbReference type="ARBA" id="ARBA00023136"/>
    </source>
</evidence>
<evidence type="ECO:0000256" key="18">
    <source>
        <dbReference type="ARBA" id="ARBA00031389"/>
    </source>
</evidence>
<comment type="function">
    <text evidence="17">Subunits I and II form the functional core of the enzyme complex. Electrons originating in cytochrome c are transferred via heme a and Cu(A) to the binuclear center formed by heme a3 and Cu(B).</text>
</comment>
<evidence type="ECO:0000256" key="19">
    <source>
        <dbReference type="ARBA" id="ARBA00031399"/>
    </source>
</evidence>
<evidence type="ECO:0000256" key="15">
    <source>
        <dbReference type="ARBA" id="ARBA00023008"/>
    </source>
</evidence>
<gene>
    <name evidence="23" type="ORF">MRAB57_4106</name>
</gene>
<dbReference type="GO" id="GO:0004129">
    <property type="term" value="F:cytochrome-c oxidase activity"/>
    <property type="evidence" value="ECO:0007669"/>
    <property type="project" value="UniProtKB-EC"/>
</dbReference>
<reference evidence="23 24" key="1">
    <citation type="submission" date="2017-01" db="EMBL/GenBank/DDBJ databases">
        <authorList>
            <consortium name="Urmite Genomes"/>
        </authorList>
    </citation>
    <scope>NUCLEOTIDE SEQUENCE [LARGE SCALE GENOMIC DNA]</scope>
    <source>
        <strain evidence="23 24">AB57</strain>
    </source>
</reference>
<keyword evidence="10" id="KW-0479">Metal-binding</keyword>
<sequence length="370" mass="41469">VTPREQFSSHRLSQGNFQRLFSGVFEGVPRSLSRRRRPLALAATLGALAVCLSGCSWSEALALGWPEGITPQAHYNRELWIGSVIAALVVGVIVWGLMFWSAAFHRKKATDTELPRQFGYNMPLELVLTVVPFLIISVLFYFTVVVQEKMLHLAKDPEVVIDVTSFQWNWKFGYQKVNFKDGTLTYDGADDARKKAMTSKPEGKDEHGEERVGAIRGLNTEDRTYLNFDKVETLGTSTEIPVLVLPAGKRIEFVLNSADVIHAFWVPEFLFKRDVMAHPKENNSVNVFQVDEIQKTGAFVGHCAEMCGTYHSMMNFEVRVVSANDFKAYLQQRIDGKTNAEALQAIAQPPLAVTTHPFETRRGEKAQSVG</sequence>
<dbReference type="PROSITE" id="PS00078">
    <property type="entry name" value="COX2"/>
    <property type="match status" value="1"/>
</dbReference>
<keyword evidence="8" id="KW-0679">Respiratory chain</keyword>
<evidence type="ECO:0000256" key="8">
    <source>
        <dbReference type="ARBA" id="ARBA00022660"/>
    </source>
</evidence>
<accession>A0A2U3NXL4</accession>
<comment type="similarity">
    <text evidence="4">Belongs to the cytochrome c oxidase subunit 2 family.</text>
</comment>
<feature type="transmembrane region" description="Helical" evidence="21">
    <location>
        <begin position="124"/>
        <end position="144"/>
    </location>
</feature>
<keyword evidence="6" id="KW-0813">Transport</keyword>
<feature type="domain" description="Cytochrome oxidase subunit II copper A binding" evidence="22">
    <location>
        <begin position="156"/>
        <end position="332"/>
    </location>
</feature>
<organism evidence="23 24">
    <name type="scientific">Mycobacterium rhizamassiliense</name>
    <dbReference type="NCBI Taxonomy" id="1841860"/>
    <lineage>
        <taxon>Bacteria</taxon>
        <taxon>Bacillati</taxon>
        <taxon>Actinomycetota</taxon>
        <taxon>Actinomycetes</taxon>
        <taxon>Mycobacteriales</taxon>
        <taxon>Mycobacteriaceae</taxon>
        <taxon>Mycobacterium</taxon>
    </lineage>
</organism>
<dbReference type="GO" id="GO:0042773">
    <property type="term" value="P:ATP synthesis coupled electron transport"/>
    <property type="evidence" value="ECO:0007669"/>
    <property type="project" value="TreeGrafter"/>
</dbReference>
<name>A0A2U3NXL4_9MYCO</name>
<dbReference type="PANTHER" id="PTHR22888:SF9">
    <property type="entry name" value="CYTOCHROME C OXIDASE SUBUNIT 2"/>
    <property type="match status" value="1"/>
</dbReference>
<evidence type="ECO:0000256" key="6">
    <source>
        <dbReference type="ARBA" id="ARBA00022448"/>
    </source>
</evidence>
<keyword evidence="14 21" id="KW-1133">Transmembrane helix</keyword>
<dbReference type="Pfam" id="PF00116">
    <property type="entry name" value="COX2"/>
    <property type="match status" value="1"/>
</dbReference>
<protein>
    <recommendedName>
        <fullName evidence="5">cytochrome-c oxidase</fullName>
        <ecNumber evidence="5">7.1.1.9</ecNumber>
    </recommendedName>
    <alternativeName>
        <fullName evidence="19">Cytochrome aa3 subunit 2</fullName>
    </alternativeName>
    <alternativeName>
        <fullName evidence="18">Cytochrome c oxidase polypeptide II</fullName>
    </alternativeName>
</protein>
<dbReference type="Gene3D" id="1.10.287.90">
    <property type="match status" value="1"/>
</dbReference>
<dbReference type="GO" id="GO:0005507">
    <property type="term" value="F:copper ion binding"/>
    <property type="evidence" value="ECO:0007669"/>
    <property type="project" value="InterPro"/>
</dbReference>
<evidence type="ECO:0000256" key="5">
    <source>
        <dbReference type="ARBA" id="ARBA00012949"/>
    </source>
</evidence>
<feature type="transmembrane region" description="Helical" evidence="21">
    <location>
        <begin position="79"/>
        <end position="103"/>
    </location>
</feature>
<keyword evidence="15" id="KW-0186">Copper</keyword>
<comment type="cofactor">
    <cofactor evidence="1">
        <name>Cu cation</name>
        <dbReference type="ChEBI" id="CHEBI:23378"/>
    </cofactor>
</comment>
<evidence type="ECO:0000256" key="2">
    <source>
        <dbReference type="ARBA" id="ARBA00001971"/>
    </source>
</evidence>
<dbReference type="Proteomes" id="UP000240988">
    <property type="component" value="Unassembled WGS sequence"/>
</dbReference>
<dbReference type="GO" id="GO:0005886">
    <property type="term" value="C:plasma membrane"/>
    <property type="evidence" value="ECO:0007669"/>
    <property type="project" value="UniProtKB-SubCell"/>
</dbReference>
<proteinExistence type="inferred from homology"/>
<dbReference type="SUPFAM" id="SSF81464">
    <property type="entry name" value="Cytochrome c oxidase subunit II-like, transmembrane region"/>
    <property type="match status" value="1"/>
</dbReference>
<evidence type="ECO:0000256" key="1">
    <source>
        <dbReference type="ARBA" id="ARBA00001935"/>
    </source>
</evidence>
<dbReference type="PROSITE" id="PS50857">
    <property type="entry name" value="COX2_CUA"/>
    <property type="match status" value="1"/>
</dbReference>
<keyword evidence="13" id="KW-0249">Electron transport</keyword>
<comment type="subcellular location">
    <subcellularLocation>
        <location evidence="3">Cell membrane</location>
        <topology evidence="3">Multi-pass membrane protein</topology>
    </subcellularLocation>
</comment>
<dbReference type="FunFam" id="1.10.287.90:FF:000003">
    <property type="entry name" value="Cytochrome C oxidase subunit II"/>
    <property type="match status" value="1"/>
</dbReference>
<keyword evidence="12" id="KW-1278">Translocase</keyword>
<dbReference type="Gene3D" id="2.60.40.420">
    <property type="entry name" value="Cupredoxins - blue copper proteins"/>
    <property type="match status" value="1"/>
</dbReference>
<dbReference type="EMBL" id="FUFA01000005">
    <property type="protein sequence ID" value="SPM36266.1"/>
    <property type="molecule type" value="Genomic_DNA"/>
</dbReference>
<dbReference type="InterPro" id="IPR008972">
    <property type="entry name" value="Cupredoxin"/>
</dbReference>